<name>A0ABY0C095_9GAMM</name>
<keyword evidence="2" id="KW-0378">Hydrolase</keyword>
<comment type="similarity">
    <text evidence="1">Belongs to the 4-hydroxybenzoyl-CoA thioesterase family.</text>
</comment>
<dbReference type="Pfam" id="PF13279">
    <property type="entry name" value="4HBT_2"/>
    <property type="match status" value="1"/>
</dbReference>
<dbReference type="CDD" id="cd00586">
    <property type="entry name" value="4HBT"/>
    <property type="match status" value="1"/>
</dbReference>
<dbReference type="InterPro" id="IPR029069">
    <property type="entry name" value="HotDog_dom_sf"/>
</dbReference>
<dbReference type="Proteomes" id="UP000287410">
    <property type="component" value="Unassembled WGS sequence"/>
</dbReference>
<accession>A0ABY0C095</accession>
<dbReference type="PANTHER" id="PTHR31793">
    <property type="entry name" value="4-HYDROXYBENZOYL-COA THIOESTERASE FAMILY MEMBER"/>
    <property type="match status" value="1"/>
</dbReference>
<reference evidence="3 4" key="1">
    <citation type="journal article" date="2018" name="Front. Microbiol.">
        <title>Genome-Based Analysis Reveals the Taxonomy and Diversity of the Family Idiomarinaceae.</title>
        <authorList>
            <person name="Liu Y."/>
            <person name="Lai Q."/>
            <person name="Shao Z."/>
        </authorList>
    </citation>
    <scope>NUCLEOTIDE SEQUENCE [LARGE SCALE GENOMIC DNA]</scope>
    <source>
        <strain evidence="3 4">GBSy1</strain>
    </source>
</reference>
<dbReference type="RefSeq" id="WP_126788610.1">
    <property type="nucleotide sequence ID" value="NZ_PIPN01000002.1"/>
</dbReference>
<gene>
    <name evidence="3" type="ORF">CWE12_05105</name>
</gene>
<keyword evidence="4" id="KW-1185">Reference proteome</keyword>
<evidence type="ECO:0000313" key="4">
    <source>
        <dbReference type="Proteomes" id="UP000287410"/>
    </source>
</evidence>
<sequence>MYTEDLKVRFYETDALGHVNNTVIPAWFETGRLPVFELFTEQGNLYEVSLIVANLNVDFLRPVYFGEMVTLKTYIARIGKSSFDIGSEVWQSGQLCAKGTTILVNYDHKNGRSVPISETIKAKLLQQTHPDHPLAS</sequence>
<organism evidence="3 4">
    <name type="scientific">Aliidiomarina sedimenti</name>
    <dbReference type="NCBI Taxonomy" id="1933879"/>
    <lineage>
        <taxon>Bacteria</taxon>
        <taxon>Pseudomonadati</taxon>
        <taxon>Pseudomonadota</taxon>
        <taxon>Gammaproteobacteria</taxon>
        <taxon>Alteromonadales</taxon>
        <taxon>Idiomarinaceae</taxon>
        <taxon>Aliidiomarina</taxon>
    </lineage>
</organism>
<evidence type="ECO:0000256" key="2">
    <source>
        <dbReference type="ARBA" id="ARBA00022801"/>
    </source>
</evidence>
<comment type="caution">
    <text evidence="3">The sequence shown here is derived from an EMBL/GenBank/DDBJ whole genome shotgun (WGS) entry which is preliminary data.</text>
</comment>
<dbReference type="InterPro" id="IPR050563">
    <property type="entry name" value="4-hydroxybenzoyl-CoA_TE"/>
</dbReference>
<evidence type="ECO:0000256" key="1">
    <source>
        <dbReference type="ARBA" id="ARBA00005953"/>
    </source>
</evidence>
<protein>
    <submittedName>
        <fullName evidence="3">Thioesterase</fullName>
    </submittedName>
</protein>
<dbReference type="SUPFAM" id="SSF54637">
    <property type="entry name" value="Thioesterase/thiol ester dehydrase-isomerase"/>
    <property type="match status" value="1"/>
</dbReference>
<dbReference type="Gene3D" id="3.10.129.10">
    <property type="entry name" value="Hotdog Thioesterase"/>
    <property type="match status" value="1"/>
</dbReference>
<evidence type="ECO:0000313" key="3">
    <source>
        <dbReference type="EMBL" id="RUO30629.1"/>
    </source>
</evidence>
<dbReference type="PANTHER" id="PTHR31793:SF27">
    <property type="entry name" value="NOVEL THIOESTERASE SUPERFAMILY DOMAIN AND SAPOSIN A-TYPE DOMAIN CONTAINING PROTEIN (0610012H03RIK)"/>
    <property type="match status" value="1"/>
</dbReference>
<dbReference type="EMBL" id="PIPN01000002">
    <property type="protein sequence ID" value="RUO30629.1"/>
    <property type="molecule type" value="Genomic_DNA"/>
</dbReference>
<proteinExistence type="inferred from homology"/>